<sequence>MLGVRQPDPRLCCPMCGRPGVMREHVNRNFAGDGESIYRMTCPSGHISTNWKVQPGYAYRDWLDLIGLTETRLKEHRQ</sequence>
<organism evidence="1 2">
    <name type="scientific">Bifidobacterium olomucense</name>
    <dbReference type="NCBI Taxonomy" id="2675324"/>
    <lineage>
        <taxon>Bacteria</taxon>
        <taxon>Bacillati</taxon>
        <taxon>Actinomycetota</taxon>
        <taxon>Actinomycetes</taxon>
        <taxon>Bifidobacteriales</taxon>
        <taxon>Bifidobacteriaceae</taxon>
        <taxon>Bifidobacterium</taxon>
    </lineage>
</organism>
<gene>
    <name evidence="1" type="ORF">G1C97_1061</name>
</gene>
<name>A0A7Y0EXA1_9BIFI</name>
<evidence type="ECO:0000313" key="1">
    <source>
        <dbReference type="EMBL" id="NMM98112.1"/>
    </source>
</evidence>
<dbReference type="AlphaFoldDB" id="A0A7Y0EXA1"/>
<proteinExistence type="predicted"/>
<protein>
    <recommendedName>
        <fullName evidence="3">Restriction alleviation protein, Lar family</fullName>
    </recommendedName>
</protein>
<evidence type="ECO:0008006" key="3">
    <source>
        <dbReference type="Google" id="ProtNLM"/>
    </source>
</evidence>
<keyword evidence="2" id="KW-1185">Reference proteome</keyword>
<dbReference type="Proteomes" id="UP000543419">
    <property type="component" value="Unassembled WGS sequence"/>
</dbReference>
<accession>A0A7Y0EXA1</accession>
<reference evidence="1 2" key="1">
    <citation type="submission" date="2020-02" db="EMBL/GenBank/DDBJ databases">
        <title>Characterization of phylogenetic diversity of novel bifidobacterial species isolated in Czech ZOOs.</title>
        <authorList>
            <person name="Lugli G.A."/>
            <person name="Vera N.B."/>
            <person name="Ventura M."/>
        </authorList>
    </citation>
    <scope>NUCLEOTIDE SEQUENCE [LARGE SCALE GENOMIC DNA]</scope>
    <source>
        <strain evidence="1 2">DSM 109959</strain>
    </source>
</reference>
<dbReference type="EMBL" id="JAAIIG010000003">
    <property type="protein sequence ID" value="NMM98112.1"/>
    <property type="molecule type" value="Genomic_DNA"/>
</dbReference>
<evidence type="ECO:0000313" key="2">
    <source>
        <dbReference type="Proteomes" id="UP000543419"/>
    </source>
</evidence>
<comment type="caution">
    <text evidence="1">The sequence shown here is derived from an EMBL/GenBank/DDBJ whole genome shotgun (WGS) entry which is preliminary data.</text>
</comment>